<dbReference type="Proteomes" id="UP001159363">
    <property type="component" value="Chromosome 8"/>
</dbReference>
<sequence>MNPAVDHSEVTLVRFSEEQRIRKILAAAHKLFDPIGFMVPVVLIPKLLIRELWQDDFNSDAPFPGAWAKIAISRCVTKDDAKLSLHNFCVVCHYAYAAVVFLRVESSLGKFILVAPAKNTLIPRLELLATAIATRLASKTAYHLGIDGFDINFRSDSASVLTWIQQEENWLVFVHNRVREIRQLSN</sequence>
<reference evidence="1 2" key="1">
    <citation type="submission" date="2023-02" db="EMBL/GenBank/DDBJ databases">
        <title>LHISI_Scaffold_Assembly.</title>
        <authorList>
            <person name="Stuart O.P."/>
            <person name="Cleave R."/>
            <person name="Magrath M.J.L."/>
            <person name="Mikheyev A.S."/>
        </authorList>
    </citation>
    <scope>NUCLEOTIDE SEQUENCE [LARGE SCALE GENOMIC DNA]</scope>
    <source>
        <strain evidence="1">Daus_M_001</strain>
        <tissue evidence="1">Leg muscle</tissue>
    </source>
</reference>
<dbReference type="InterPro" id="IPR008042">
    <property type="entry name" value="Retrotrans_Pao"/>
</dbReference>
<proteinExistence type="predicted"/>
<comment type="caution">
    <text evidence="1">The sequence shown here is derived from an EMBL/GenBank/DDBJ whole genome shotgun (WGS) entry which is preliminary data.</text>
</comment>
<dbReference type="EMBL" id="JARBHB010000009">
    <property type="protein sequence ID" value="KAJ8875375.1"/>
    <property type="molecule type" value="Genomic_DNA"/>
</dbReference>
<organism evidence="1 2">
    <name type="scientific">Dryococelus australis</name>
    <dbReference type="NCBI Taxonomy" id="614101"/>
    <lineage>
        <taxon>Eukaryota</taxon>
        <taxon>Metazoa</taxon>
        <taxon>Ecdysozoa</taxon>
        <taxon>Arthropoda</taxon>
        <taxon>Hexapoda</taxon>
        <taxon>Insecta</taxon>
        <taxon>Pterygota</taxon>
        <taxon>Neoptera</taxon>
        <taxon>Polyneoptera</taxon>
        <taxon>Phasmatodea</taxon>
        <taxon>Verophasmatodea</taxon>
        <taxon>Anareolatae</taxon>
        <taxon>Phasmatidae</taxon>
        <taxon>Eurycanthinae</taxon>
        <taxon>Dryococelus</taxon>
    </lineage>
</organism>
<evidence type="ECO:0000313" key="1">
    <source>
        <dbReference type="EMBL" id="KAJ8875375.1"/>
    </source>
</evidence>
<protein>
    <recommendedName>
        <fullName evidence="3">RNase H type-1 domain-containing protein</fullName>
    </recommendedName>
</protein>
<dbReference type="Pfam" id="PF05380">
    <property type="entry name" value="Peptidase_A17"/>
    <property type="match status" value="1"/>
</dbReference>
<dbReference type="PANTHER" id="PTHR47331">
    <property type="entry name" value="PHD-TYPE DOMAIN-CONTAINING PROTEIN"/>
    <property type="match status" value="1"/>
</dbReference>
<evidence type="ECO:0000313" key="2">
    <source>
        <dbReference type="Proteomes" id="UP001159363"/>
    </source>
</evidence>
<gene>
    <name evidence="1" type="ORF">PR048_023270</name>
</gene>
<evidence type="ECO:0008006" key="3">
    <source>
        <dbReference type="Google" id="ProtNLM"/>
    </source>
</evidence>
<accession>A0ABQ9GTL7</accession>
<keyword evidence="2" id="KW-1185">Reference proteome</keyword>
<name>A0ABQ9GTL7_9NEOP</name>